<keyword evidence="4" id="KW-1185">Reference proteome</keyword>
<evidence type="ECO:0000256" key="1">
    <source>
        <dbReference type="ARBA" id="ARBA00009226"/>
    </source>
</evidence>
<dbReference type="GO" id="GO:0050918">
    <property type="term" value="P:positive chemotaxis"/>
    <property type="evidence" value="ECO:0007669"/>
    <property type="project" value="TreeGrafter"/>
</dbReference>
<proteinExistence type="inferred from homology"/>
<evidence type="ECO:0000259" key="2">
    <source>
        <dbReference type="Pfam" id="PF01052"/>
    </source>
</evidence>
<dbReference type="InterPro" id="IPR009532">
    <property type="entry name" value="SepQ"/>
</dbReference>
<dbReference type="PANTHER" id="PTHR30034:SF5">
    <property type="entry name" value="SECRETION SYSTEM APPARATUS PROTEIN SSAQ"/>
    <property type="match status" value="1"/>
</dbReference>
<dbReference type="EMBL" id="GL379592">
    <property type="protein sequence ID" value="EFL91885.1"/>
    <property type="molecule type" value="Genomic_DNA"/>
</dbReference>
<dbReference type="AlphaFoldDB" id="E0WTK0"/>
<dbReference type="InterPro" id="IPR036429">
    <property type="entry name" value="SpoA-like_sf"/>
</dbReference>
<gene>
    <name evidence="3" type="primary">ssaQ</name>
    <name evidence="3" type="ORF">REG_1359</name>
</gene>
<organism evidence="3 4">
    <name type="scientific">Candidatus Regiella insecticola LSR1</name>
    <dbReference type="NCBI Taxonomy" id="663321"/>
    <lineage>
        <taxon>Bacteria</taxon>
        <taxon>Pseudomonadati</taxon>
        <taxon>Pseudomonadota</taxon>
        <taxon>Gammaproteobacteria</taxon>
        <taxon>Enterobacterales</taxon>
        <taxon>Enterobacteriaceae</taxon>
        <taxon>aphid secondary symbionts</taxon>
        <taxon>Candidatus Regiella</taxon>
    </lineage>
</organism>
<accession>E0WTK0</accession>
<evidence type="ECO:0000313" key="4">
    <source>
        <dbReference type="Proteomes" id="UP000005726"/>
    </source>
</evidence>
<reference evidence="3" key="1">
    <citation type="journal article" date="2009" name="Environ. Microbiol.">
        <title>Dynamics of genome evolution in facultative symbionts of aphids.</title>
        <authorList>
            <person name="Degnan P.H."/>
            <person name="Leonardo T.E."/>
            <person name="Cass B.N."/>
            <person name="Hurwitz B."/>
            <person name="Stern D."/>
            <person name="Gibbs R.A."/>
            <person name="Richards S."/>
            <person name="Moran N.A."/>
        </authorList>
    </citation>
    <scope>NUCLEOTIDE SEQUENCE [LARGE SCALE GENOMIC DNA]</scope>
    <source>
        <strain evidence="3">LSR1</strain>
    </source>
</reference>
<dbReference type="Pfam" id="PF06622">
    <property type="entry name" value="SepQ"/>
    <property type="match status" value="1"/>
</dbReference>
<evidence type="ECO:0000313" key="3">
    <source>
        <dbReference type="EMBL" id="EFL91885.1"/>
    </source>
</evidence>
<feature type="domain" description="Flagellar motor switch protein FliN-like C-terminal" evidence="2">
    <location>
        <begin position="258"/>
        <end position="326"/>
    </location>
</feature>
<protein>
    <submittedName>
        <fullName evidence="3">Type III secretion system protein</fullName>
    </submittedName>
</protein>
<name>E0WTK0_9ENTR</name>
<sequence length="329" mass="36527">MNWRSLMQLTLSPELKELSALIGNGRTQGAVTTTFKMMEGKGVCLPVSIEGVNCGIWLSEQEWASWLESVLAVSDPNCLNNDLLVGMSHWLLSSLQHVLPLLVVSNQLSRPYDLLKQWAVVCTFTLENQQFNAVLFDWPLMKLHKILADWPSDQPSSLGSKSQSLGYQCGLVAGWCRLSLTQLRTLKVGDGLRVCAAADLENNCCWLWQLGGPQFYIRLSEENQMTIQNINQDIDELLHLDTDTTAGSAMENLHSVSLDALEKTLVMEIGRLDMKIEDIKALSVGQTLACESSCYGEVGIRLDGQQVGSGNLVRCGEELVVRIDRWALK</sequence>
<dbReference type="Proteomes" id="UP000005726">
    <property type="component" value="Unassembled WGS sequence"/>
</dbReference>
<dbReference type="NCBIfam" id="NF005956">
    <property type="entry name" value="PRK08035.1"/>
    <property type="match status" value="1"/>
</dbReference>
<dbReference type="PANTHER" id="PTHR30034">
    <property type="entry name" value="FLAGELLAR MOTOR SWITCH PROTEIN FLIM"/>
    <property type="match status" value="1"/>
</dbReference>
<dbReference type="GO" id="GO:0071978">
    <property type="term" value="P:bacterial-type flagellum-dependent swarming motility"/>
    <property type="evidence" value="ECO:0007669"/>
    <property type="project" value="TreeGrafter"/>
</dbReference>
<dbReference type="Pfam" id="PF01052">
    <property type="entry name" value="FliMN_C"/>
    <property type="match status" value="1"/>
</dbReference>
<dbReference type="Gene3D" id="2.30.330.10">
    <property type="entry name" value="SpoA-like"/>
    <property type="match status" value="1"/>
</dbReference>
<comment type="similarity">
    <text evidence="1">Belongs to the FliN/MopA/SpaO family.</text>
</comment>
<dbReference type="SUPFAM" id="SSF101801">
    <property type="entry name" value="Surface presentation of antigens (SPOA)"/>
    <property type="match status" value="1"/>
</dbReference>
<dbReference type="InterPro" id="IPR013385">
    <property type="entry name" value="T3SS_SpaO/YscQ/SpaO"/>
</dbReference>
<dbReference type="NCBIfam" id="TIGR02551">
    <property type="entry name" value="SpaO_YscQ"/>
    <property type="match status" value="1"/>
</dbReference>
<dbReference type="GO" id="GO:0030254">
    <property type="term" value="P:protein secretion by the type III secretion system"/>
    <property type="evidence" value="ECO:0007669"/>
    <property type="project" value="InterPro"/>
</dbReference>
<dbReference type="InterPro" id="IPR001543">
    <property type="entry name" value="FliN-like_C"/>
</dbReference>
<dbReference type="HOGENOM" id="CLU_074817_0_0_6"/>